<protein>
    <submittedName>
        <fullName evidence="2">Uncharacterized protein</fullName>
    </submittedName>
</protein>
<comment type="caution">
    <text evidence="2">The sequence shown here is derived from an EMBL/GenBank/DDBJ whole genome shotgun (WGS) entry which is preliminary data.</text>
</comment>
<gene>
    <name evidence="2" type="ORF">PLEPLA_LOCUS13909</name>
</gene>
<feature type="compositionally biased region" description="Low complexity" evidence="1">
    <location>
        <begin position="1"/>
        <end position="12"/>
    </location>
</feature>
<dbReference type="EMBL" id="CADEAL010000849">
    <property type="protein sequence ID" value="CAB1425975.1"/>
    <property type="molecule type" value="Genomic_DNA"/>
</dbReference>
<feature type="region of interest" description="Disordered" evidence="1">
    <location>
        <begin position="1"/>
        <end position="34"/>
    </location>
</feature>
<evidence type="ECO:0000313" key="2">
    <source>
        <dbReference type="EMBL" id="CAB1425975.1"/>
    </source>
</evidence>
<sequence>MSSSRGQGSVSTSKDEIVGPFAKEDADEPPPCRAQGTRVMLSRWGIIAHTWSVAQALNTTPAWPPKPDSAKHLPGPAPPPPLWCDPEKTSLAASYLLEKHGRSQRCHLWVHKTSGGSHSSGNFPIFSRSCVWIPANQ</sequence>
<organism evidence="2 3">
    <name type="scientific">Pleuronectes platessa</name>
    <name type="common">European plaice</name>
    <dbReference type="NCBI Taxonomy" id="8262"/>
    <lineage>
        <taxon>Eukaryota</taxon>
        <taxon>Metazoa</taxon>
        <taxon>Chordata</taxon>
        <taxon>Craniata</taxon>
        <taxon>Vertebrata</taxon>
        <taxon>Euteleostomi</taxon>
        <taxon>Actinopterygii</taxon>
        <taxon>Neopterygii</taxon>
        <taxon>Teleostei</taxon>
        <taxon>Neoteleostei</taxon>
        <taxon>Acanthomorphata</taxon>
        <taxon>Carangaria</taxon>
        <taxon>Pleuronectiformes</taxon>
        <taxon>Pleuronectoidei</taxon>
        <taxon>Pleuronectidae</taxon>
        <taxon>Pleuronectes</taxon>
    </lineage>
</organism>
<dbReference type="AlphaFoldDB" id="A0A9N7U709"/>
<accession>A0A9N7U709</accession>
<evidence type="ECO:0000313" key="3">
    <source>
        <dbReference type="Proteomes" id="UP001153269"/>
    </source>
</evidence>
<keyword evidence="3" id="KW-1185">Reference proteome</keyword>
<dbReference type="Proteomes" id="UP001153269">
    <property type="component" value="Unassembled WGS sequence"/>
</dbReference>
<feature type="region of interest" description="Disordered" evidence="1">
    <location>
        <begin position="59"/>
        <end position="81"/>
    </location>
</feature>
<reference evidence="2" key="1">
    <citation type="submission" date="2020-03" db="EMBL/GenBank/DDBJ databases">
        <authorList>
            <person name="Weist P."/>
        </authorList>
    </citation>
    <scope>NUCLEOTIDE SEQUENCE</scope>
</reference>
<proteinExistence type="predicted"/>
<name>A0A9N7U709_PLEPL</name>
<evidence type="ECO:0000256" key="1">
    <source>
        <dbReference type="SAM" id="MobiDB-lite"/>
    </source>
</evidence>